<keyword evidence="3" id="KW-1185">Reference proteome</keyword>
<name>A0A9P7DER9_9AGAM</name>
<proteinExistence type="predicted"/>
<dbReference type="Proteomes" id="UP000719766">
    <property type="component" value="Unassembled WGS sequence"/>
</dbReference>
<gene>
    <name evidence="2" type="ORF">HD556DRAFT_769428</name>
</gene>
<dbReference type="OrthoDB" id="2687325at2759"/>
<dbReference type="GeneID" id="64605334"/>
<feature type="compositionally biased region" description="Polar residues" evidence="1">
    <location>
        <begin position="49"/>
        <end position="58"/>
    </location>
</feature>
<sequence length="187" mass="20976">MSHPVAENSKSNGTDWKKLRIICSQTISRFTSGSATSGNDSDESKIVPSLTTSSTDSESPCIVSPSGSFSSFEDLGPLVAYDDPHHEGDLRSPLTQTFLKPYVDFKKYHDEPEDLTAYISRIDDFPRNFGGFGNVWKCKLTSSFLRNGTKVRLLIDFLPTDWLNPNRYSHKKSQSRLSECRQGNQKT</sequence>
<organism evidence="2 3">
    <name type="scientific">Suillus plorans</name>
    <dbReference type="NCBI Taxonomy" id="116603"/>
    <lineage>
        <taxon>Eukaryota</taxon>
        <taxon>Fungi</taxon>
        <taxon>Dikarya</taxon>
        <taxon>Basidiomycota</taxon>
        <taxon>Agaricomycotina</taxon>
        <taxon>Agaricomycetes</taxon>
        <taxon>Agaricomycetidae</taxon>
        <taxon>Boletales</taxon>
        <taxon>Suillineae</taxon>
        <taxon>Suillaceae</taxon>
        <taxon>Suillus</taxon>
    </lineage>
</organism>
<dbReference type="RefSeq" id="XP_041156649.1">
    <property type="nucleotide sequence ID" value="XM_041311570.1"/>
</dbReference>
<evidence type="ECO:0000256" key="1">
    <source>
        <dbReference type="SAM" id="MobiDB-lite"/>
    </source>
</evidence>
<evidence type="ECO:0000313" key="2">
    <source>
        <dbReference type="EMBL" id="KAG1789601.1"/>
    </source>
</evidence>
<comment type="caution">
    <text evidence="2">The sequence shown here is derived from an EMBL/GenBank/DDBJ whole genome shotgun (WGS) entry which is preliminary data.</text>
</comment>
<reference evidence="2" key="1">
    <citation type="journal article" date="2020" name="New Phytol.">
        <title>Comparative genomics reveals dynamic genome evolution in host specialist ectomycorrhizal fungi.</title>
        <authorList>
            <person name="Lofgren L.A."/>
            <person name="Nguyen N.H."/>
            <person name="Vilgalys R."/>
            <person name="Ruytinx J."/>
            <person name="Liao H.L."/>
            <person name="Branco S."/>
            <person name="Kuo A."/>
            <person name="LaButti K."/>
            <person name="Lipzen A."/>
            <person name="Andreopoulos W."/>
            <person name="Pangilinan J."/>
            <person name="Riley R."/>
            <person name="Hundley H."/>
            <person name="Na H."/>
            <person name="Barry K."/>
            <person name="Grigoriev I.V."/>
            <person name="Stajich J.E."/>
            <person name="Kennedy P.G."/>
        </authorList>
    </citation>
    <scope>NUCLEOTIDE SEQUENCE</scope>
    <source>
        <strain evidence="2">S12</strain>
    </source>
</reference>
<evidence type="ECO:0000313" key="3">
    <source>
        <dbReference type="Proteomes" id="UP000719766"/>
    </source>
</evidence>
<accession>A0A9P7DER9</accession>
<dbReference type="AlphaFoldDB" id="A0A9P7DER9"/>
<protein>
    <submittedName>
        <fullName evidence="2">Uncharacterized protein</fullName>
    </submittedName>
</protein>
<feature type="region of interest" description="Disordered" evidence="1">
    <location>
        <begin position="31"/>
        <end position="61"/>
    </location>
</feature>
<dbReference type="EMBL" id="JABBWE010000057">
    <property type="protein sequence ID" value="KAG1789601.1"/>
    <property type="molecule type" value="Genomic_DNA"/>
</dbReference>